<protein>
    <submittedName>
        <fullName evidence="1">Predicted protein</fullName>
    </submittedName>
</protein>
<gene>
    <name evidence="1" type="ORF">SSGG_05746</name>
</gene>
<name>D6AVD1_STRFL</name>
<dbReference type="EMBL" id="DS999644">
    <property type="protein sequence ID" value="EFE78379.2"/>
    <property type="molecule type" value="Genomic_DNA"/>
</dbReference>
<dbReference type="AlphaFoldDB" id="D6AVD1"/>
<reference evidence="2" key="2">
    <citation type="submission" date="2008-12" db="EMBL/GenBank/DDBJ databases">
        <title>Annotation of Streptomyces roseosporus strain NRRL 15998.</title>
        <authorList>
            <consortium name="The Broad Institute Genome Sequencing Platform"/>
            <consortium name="Broad Institute Microbial Sequencing Center"/>
            <person name="Fischbach M."/>
            <person name="Ward D."/>
            <person name="Young S."/>
            <person name="Kodira C.D."/>
            <person name="Zeng Q."/>
            <person name="Koehrsen M."/>
            <person name="Godfrey P."/>
            <person name="Alvarado L."/>
            <person name="Berlin A.M."/>
            <person name="Borenstein D."/>
            <person name="Chen Z."/>
            <person name="Engels R."/>
            <person name="Freedman E."/>
            <person name="Gellesch M."/>
            <person name="Goldberg J."/>
            <person name="Griggs A."/>
            <person name="Gujja S."/>
            <person name="Heiman D.I."/>
            <person name="Hepburn T.A."/>
            <person name="Howarth C."/>
            <person name="Jen D."/>
            <person name="Larson L."/>
            <person name="Lewis B."/>
            <person name="Mehta T."/>
            <person name="Park D."/>
            <person name="Pearson M."/>
            <person name="Roberts A."/>
            <person name="Saif S."/>
            <person name="Shea T.D."/>
            <person name="Shenoy N."/>
            <person name="Sisk P."/>
            <person name="Stolte C."/>
            <person name="Sykes S.N."/>
            <person name="Walk T."/>
            <person name="White J."/>
            <person name="Yandava C."/>
            <person name="Straight P."/>
            <person name="Clardy J."/>
            <person name="Hung D."/>
            <person name="Kolter R."/>
            <person name="Mekalanos J."/>
            <person name="Walker S."/>
            <person name="Walsh C.T."/>
            <person name="Wieland B.L.C."/>
            <person name="Ilzarbe M."/>
            <person name="Galagan J."/>
            <person name="Nusbaum C."/>
            <person name="Birren B."/>
        </authorList>
    </citation>
    <scope>NUCLEOTIDE SEQUENCE [LARGE SCALE GENOMIC DNA]</scope>
    <source>
        <strain evidence="2">NRRL 15998</strain>
    </source>
</reference>
<reference evidence="2" key="1">
    <citation type="submission" date="2008-10" db="EMBL/GenBank/DDBJ databases">
        <authorList>
            <person name="Molnar K."/>
        </authorList>
    </citation>
    <scope>NUCLEOTIDE SEQUENCE [LARGE SCALE GENOMIC DNA]</scope>
    <source>
        <strain evidence="2">NRRL 15998</strain>
    </source>
</reference>
<evidence type="ECO:0000313" key="1">
    <source>
        <dbReference type="EMBL" id="EFE78379.2"/>
    </source>
</evidence>
<sequence length="112" mass="12883">MGGPPESHCHSQRVNAIRYLVAGWISFPAWGQGYASICRRRGRQLVSGFHGRWRWEAQERKDRKAELGGDRQRAIDSDFPVHAGFFKLVRRRETETSPWPGPTVQNSRSLVH</sequence>
<dbReference type="Proteomes" id="UP000003986">
    <property type="component" value="Unassembled WGS sequence"/>
</dbReference>
<organism evidence="1 2">
    <name type="scientific">Streptomyces filamentosus NRRL 15998</name>
    <dbReference type="NCBI Taxonomy" id="457431"/>
    <lineage>
        <taxon>Bacteria</taxon>
        <taxon>Bacillati</taxon>
        <taxon>Actinomycetota</taxon>
        <taxon>Actinomycetes</taxon>
        <taxon>Kitasatosporales</taxon>
        <taxon>Streptomycetaceae</taxon>
        <taxon>Streptomyces</taxon>
    </lineage>
</organism>
<accession>D6AVD1</accession>
<evidence type="ECO:0000313" key="2">
    <source>
        <dbReference type="Proteomes" id="UP000003986"/>
    </source>
</evidence>
<proteinExistence type="predicted"/>